<keyword evidence="1" id="KW-0812">Transmembrane</keyword>
<dbReference type="OrthoDB" id="6130724at2759"/>
<evidence type="ECO:0000256" key="1">
    <source>
        <dbReference type="SAM" id="Phobius"/>
    </source>
</evidence>
<feature type="transmembrane region" description="Helical" evidence="1">
    <location>
        <begin position="409"/>
        <end position="426"/>
    </location>
</feature>
<dbReference type="EMBL" id="JAIWYP010000009">
    <property type="protein sequence ID" value="KAH3771842.1"/>
    <property type="molecule type" value="Genomic_DNA"/>
</dbReference>
<keyword evidence="1" id="KW-1133">Transmembrane helix</keyword>
<feature type="signal peptide" evidence="2">
    <location>
        <begin position="1"/>
        <end position="19"/>
    </location>
</feature>
<evidence type="ECO:0000256" key="2">
    <source>
        <dbReference type="SAM" id="SignalP"/>
    </source>
</evidence>
<accession>A0A9D4E4Y3</accession>
<feature type="transmembrane region" description="Helical" evidence="1">
    <location>
        <begin position="319"/>
        <end position="340"/>
    </location>
</feature>
<feature type="transmembrane region" description="Helical" evidence="1">
    <location>
        <begin position="801"/>
        <end position="819"/>
    </location>
</feature>
<evidence type="ECO:0000313" key="3">
    <source>
        <dbReference type="EMBL" id="KAH3771842.1"/>
    </source>
</evidence>
<evidence type="ECO:0000313" key="4">
    <source>
        <dbReference type="Proteomes" id="UP000828390"/>
    </source>
</evidence>
<feature type="transmembrane region" description="Helical" evidence="1">
    <location>
        <begin position="605"/>
        <end position="623"/>
    </location>
</feature>
<dbReference type="Proteomes" id="UP000828390">
    <property type="component" value="Unassembled WGS sequence"/>
</dbReference>
<keyword evidence="4" id="KW-1185">Reference proteome</keyword>
<feature type="transmembrane region" description="Helical" evidence="1">
    <location>
        <begin position="272"/>
        <end position="298"/>
    </location>
</feature>
<reference evidence="3" key="1">
    <citation type="journal article" date="2019" name="bioRxiv">
        <title>The Genome of the Zebra Mussel, Dreissena polymorpha: A Resource for Invasive Species Research.</title>
        <authorList>
            <person name="McCartney M.A."/>
            <person name="Auch B."/>
            <person name="Kono T."/>
            <person name="Mallez S."/>
            <person name="Zhang Y."/>
            <person name="Obille A."/>
            <person name="Becker A."/>
            <person name="Abrahante J.E."/>
            <person name="Garbe J."/>
            <person name="Badalamenti J.P."/>
            <person name="Herman A."/>
            <person name="Mangelson H."/>
            <person name="Liachko I."/>
            <person name="Sullivan S."/>
            <person name="Sone E.D."/>
            <person name="Koren S."/>
            <person name="Silverstein K.A.T."/>
            <person name="Beckman K.B."/>
            <person name="Gohl D.M."/>
        </authorList>
    </citation>
    <scope>NUCLEOTIDE SEQUENCE</scope>
    <source>
        <strain evidence="3">Duluth1</strain>
        <tissue evidence="3">Whole animal</tissue>
    </source>
</reference>
<feature type="transmembrane region" description="Helical" evidence="1">
    <location>
        <begin position="573"/>
        <end position="599"/>
    </location>
</feature>
<organism evidence="3 4">
    <name type="scientific">Dreissena polymorpha</name>
    <name type="common">Zebra mussel</name>
    <name type="synonym">Mytilus polymorpha</name>
    <dbReference type="NCBI Taxonomy" id="45954"/>
    <lineage>
        <taxon>Eukaryota</taxon>
        <taxon>Metazoa</taxon>
        <taxon>Spiralia</taxon>
        <taxon>Lophotrochozoa</taxon>
        <taxon>Mollusca</taxon>
        <taxon>Bivalvia</taxon>
        <taxon>Autobranchia</taxon>
        <taxon>Heteroconchia</taxon>
        <taxon>Euheterodonta</taxon>
        <taxon>Imparidentia</taxon>
        <taxon>Neoheterodontei</taxon>
        <taxon>Myida</taxon>
        <taxon>Dreissenoidea</taxon>
        <taxon>Dreissenidae</taxon>
        <taxon>Dreissena</taxon>
    </lineage>
</organism>
<feature type="transmembrane region" description="Helical" evidence="1">
    <location>
        <begin position="666"/>
        <end position="696"/>
    </location>
</feature>
<feature type="transmembrane region" description="Helical" evidence="1">
    <location>
        <begin position="839"/>
        <end position="856"/>
    </location>
</feature>
<sequence length="896" mass="101542">MKWLPTLLQLQLWMSAIVCDDRDIEQTTAKTPGHNVSDRFQISTLPNTTSINFQVDSTTRKGHLLEYMFSSEIKSVKEKSFDHTRPLRINGELNGFFNNEHQREIGNVSENIHSHLETAEGLPDCEGFIASEHTRRFFQSRLEATDACFIQFAIGFDSRTRLNFTRDVFLAKVWFWSYTSVGGKHPYLNWPIDHGVLSFGLLSYRTASVPYVSLNGKQQGECKITLGTQTATVLISEALVEVIHNSSKQSYTKFPVNYFCYLAEAPGLRDSVVYYLALYTGFPVTFINYKCCTSIYFFTNSSYVQDCSENQMKKWNQSVIGPYILGVVFAMYFPILLFRLSAWVSEDETLSENADGDRAELLDLSADNENSDWMFLDGRSPLTVSYVLGSLFAGIKRKYPYAFSRVRRLLLMILGTSVIAFQIHMYQKGIGVKEHTITVADLAMHGTPMGFLSVLAHPNDRAKVFVPLLGGPFAVFGVYFALGIAFLVVPRSLKAVTEIGLPTTCKFSPLLLGTDDILTLALFRTNAAPGYEKGARLFKASFSMLFVNGFWSRVWEIQKHRFDIFVNRTFLNILFRILVFPVLACFCLVEILICIVYYAVPLFSFVVIMVKGASLSFLNKISFDNYFFRRGITVFLAIVIVFAMYICFVYCALLIFVQSFSFICQVIMFCLVAVIVYPSVSFGYLFFAVVFVYYLVHLVRDFGDGYLALLSTAVEQSMMLERNLNHVSVQESQLVISNLRVTGIRSIRINDTVLDTPHNVISAITRASSPSKTRTVGHTHGIPKKLFWSIVKNFRPVHREILALVFHITVIVAFVGMTFDITSSFAPGPTSEISEVMHVVFVVIIGALPRVLELAMTNESAIVKKEIHEREIEQHIIKYWQEKRKAEHAIVQIQNV</sequence>
<proteinExistence type="predicted"/>
<keyword evidence="2" id="KW-0732">Signal</keyword>
<comment type="caution">
    <text evidence="3">The sequence shown here is derived from an EMBL/GenBank/DDBJ whole genome shotgun (WGS) entry which is preliminary data.</text>
</comment>
<gene>
    <name evidence="3" type="ORF">DPMN_173171</name>
</gene>
<reference evidence="3" key="2">
    <citation type="submission" date="2020-11" db="EMBL/GenBank/DDBJ databases">
        <authorList>
            <person name="McCartney M.A."/>
            <person name="Auch B."/>
            <person name="Kono T."/>
            <person name="Mallez S."/>
            <person name="Becker A."/>
            <person name="Gohl D.M."/>
            <person name="Silverstein K.A.T."/>
            <person name="Koren S."/>
            <person name="Bechman K.B."/>
            <person name="Herman A."/>
            <person name="Abrahante J.E."/>
            <person name="Garbe J."/>
        </authorList>
    </citation>
    <scope>NUCLEOTIDE SEQUENCE</scope>
    <source>
        <strain evidence="3">Duluth1</strain>
        <tissue evidence="3">Whole animal</tissue>
    </source>
</reference>
<feature type="chain" id="PRO_5038887388" evidence="2">
    <location>
        <begin position="20"/>
        <end position="896"/>
    </location>
</feature>
<name>A0A9D4E4Y3_DREPO</name>
<feature type="transmembrane region" description="Helical" evidence="1">
    <location>
        <begin position="464"/>
        <end position="489"/>
    </location>
</feature>
<keyword evidence="1" id="KW-0472">Membrane</keyword>
<protein>
    <submittedName>
        <fullName evidence="3">Uncharacterized protein</fullName>
    </submittedName>
</protein>
<feature type="transmembrane region" description="Helical" evidence="1">
    <location>
        <begin position="635"/>
        <end position="660"/>
    </location>
</feature>
<dbReference type="AlphaFoldDB" id="A0A9D4E4Y3"/>
<feature type="transmembrane region" description="Helical" evidence="1">
    <location>
        <begin position="380"/>
        <end position="397"/>
    </location>
</feature>